<evidence type="ECO:0000256" key="5">
    <source>
        <dbReference type="SAM" id="Phobius"/>
    </source>
</evidence>
<accession>A0A1E5T370</accession>
<evidence type="ECO:0000313" key="6">
    <source>
        <dbReference type="EMBL" id="OEK05822.1"/>
    </source>
</evidence>
<feature type="transmembrane region" description="Helical" evidence="5">
    <location>
        <begin position="63"/>
        <end position="80"/>
    </location>
</feature>
<dbReference type="RefSeq" id="WP_069834740.1">
    <property type="nucleotide sequence ID" value="NZ_MDGQ01000004.1"/>
</dbReference>
<keyword evidence="3 5" id="KW-1133">Transmembrane helix</keyword>
<feature type="transmembrane region" description="Helical" evidence="5">
    <location>
        <begin position="166"/>
        <end position="184"/>
    </location>
</feature>
<keyword evidence="2 5" id="KW-0812">Transmembrane</keyword>
<feature type="transmembrane region" description="Helical" evidence="5">
    <location>
        <begin position="30"/>
        <end position="51"/>
    </location>
</feature>
<dbReference type="GO" id="GO:0016020">
    <property type="term" value="C:membrane"/>
    <property type="evidence" value="ECO:0007669"/>
    <property type="project" value="UniProtKB-SubCell"/>
</dbReference>
<keyword evidence="4 5" id="KW-0472">Membrane</keyword>
<sequence length="248" mass="27272">MIINALILFLSVAIPGLLLTRTKSFSEQRISYFLVFAGAYLFSMTVIHIIPDLFLSDENPFSLGLYILIGFFLQKVLENFSNGVEHGHVHKHGGYSISSLLIALGLHSFLEGSIMTDSIHSNHSPDSVYSHGSSPKILLGIVMHKIPAAFALMALLVAQLKNTKKAVLLLLVFALASPLGLFFSEFFGHSDWFPDSYLIIFFAIVAGSFLQISTTIFIESDPHHKLDWKRFSISILGASAAVVAQLGF</sequence>
<evidence type="ECO:0000256" key="4">
    <source>
        <dbReference type="ARBA" id="ARBA00023136"/>
    </source>
</evidence>
<dbReference type="EMBL" id="MDGQ01000004">
    <property type="protein sequence ID" value="OEK05822.1"/>
    <property type="molecule type" value="Genomic_DNA"/>
</dbReference>
<dbReference type="AlphaFoldDB" id="A0A1E5T370"/>
<feature type="transmembrane region" description="Helical" evidence="5">
    <location>
        <begin position="137"/>
        <end position="157"/>
    </location>
</feature>
<evidence type="ECO:0000256" key="2">
    <source>
        <dbReference type="ARBA" id="ARBA00022692"/>
    </source>
</evidence>
<feature type="transmembrane region" description="Helical" evidence="5">
    <location>
        <begin position="92"/>
        <end position="110"/>
    </location>
</feature>
<proteinExistence type="predicted"/>
<dbReference type="InterPro" id="IPR003689">
    <property type="entry name" value="ZIP"/>
</dbReference>
<evidence type="ECO:0000256" key="1">
    <source>
        <dbReference type="ARBA" id="ARBA00004141"/>
    </source>
</evidence>
<reference evidence="6 7" key="1">
    <citation type="submission" date="2016-08" db="EMBL/GenBank/DDBJ databases">
        <title>Draft genome of Fabibacter sp. strain SK-8.</title>
        <authorList>
            <person name="Wong S.-K."/>
            <person name="Hamasaki K."/>
            <person name="Yoshizawa S."/>
        </authorList>
    </citation>
    <scope>NUCLEOTIDE SEQUENCE [LARGE SCALE GENOMIC DNA]</scope>
    <source>
        <strain evidence="6 7">SK-8</strain>
    </source>
</reference>
<name>A0A1E5T370_9BACT</name>
<keyword evidence="7" id="KW-1185">Reference proteome</keyword>
<gene>
    <name evidence="6" type="ORF">BFP71_06800</name>
</gene>
<dbReference type="PANTHER" id="PTHR11040:SF44">
    <property type="entry name" value="PROTEIN ZNTC-RELATED"/>
    <property type="match status" value="1"/>
</dbReference>
<comment type="caution">
    <text evidence="6">The sequence shown here is derived from an EMBL/GenBank/DDBJ whole genome shotgun (WGS) entry which is preliminary data.</text>
</comment>
<dbReference type="OrthoDB" id="654481at2"/>
<evidence type="ECO:0008006" key="8">
    <source>
        <dbReference type="Google" id="ProtNLM"/>
    </source>
</evidence>
<feature type="transmembrane region" description="Helical" evidence="5">
    <location>
        <begin position="196"/>
        <end position="218"/>
    </location>
</feature>
<dbReference type="PANTHER" id="PTHR11040">
    <property type="entry name" value="ZINC/IRON TRANSPORTER"/>
    <property type="match status" value="1"/>
</dbReference>
<dbReference type="GO" id="GO:0005385">
    <property type="term" value="F:zinc ion transmembrane transporter activity"/>
    <property type="evidence" value="ECO:0007669"/>
    <property type="project" value="TreeGrafter"/>
</dbReference>
<dbReference type="Proteomes" id="UP000095552">
    <property type="component" value="Unassembled WGS sequence"/>
</dbReference>
<evidence type="ECO:0000313" key="7">
    <source>
        <dbReference type="Proteomes" id="UP000095552"/>
    </source>
</evidence>
<comment type="subcellular location">
    <subcellularLocation>
        <location evidence="1">Membrane</location>
        <topology evidence="1">Multi-pass membrane protein</topology>
    </subcellularLocation>
</comment>
<dbReference type="Pfam" id="PF02535">
    <property type="entry name" value="Zip"/>
    <property type="match status" value="1"/>
</dbReference>
<dbReference type="STRING" id="1563681.BFP71_06800"/>
<feature type="transmembrane region" description="Helical" evidence="5">
    <location>
        <begin position="6"/>
        <end position="23"/>
    </location>
</feature>
<protein>
    <recommendedName>
        <fullName evidence="8">Zinc permease</fullName>
    </recommendedName>
</protein>
<organism evidence="6 7">
    <name type="scientific">Roseivirga misakiensis</name>
    <dbReference type="NCBI Taxonomy" id="1563681"/>
    <lineage>
        <taxon>Bacteria</taxon>
        <taxon>Pseudomonadati</taxon>
        <taxon>Bacteroidota</taxon>
        <taxon>Cytophagia</taxon>
        <taxon>Cytophagales</taxon>
        <taxon>Roseivirgaceae</taxon>
        <taxon>Roseivirga</taxon>
    </lineage>
</organism>
<evidence type="ECO:0000256" key="3">
    <source>
        <dbReference type="ARBA" id="ARBA00022989"/>
    </source>
</evidence>